<dbReference type="InterPro" id="IPR051449">
    <property type="entry name" value="ABC-2_transporter_component"/>
</dbReference>
<feature type="transmembrane region" description="Helical" evidence="6">
    <location>
        <begin position="380"/>
        <end position="399"/>
    </location>
</feature>
<evidence type="ECO:0000313" key="9">
    <source>
        <dbReference type="Proteomes" id="UP001642540"/>
    </source>
</evidence>
<evidence type="ECO:0000256" key="6">
    <source>
        <dbReference type="SAM" id="Phobius"/>
    </source>
</evidence>
<keyword evidence="3 6" id="KW-0812">Transmembrane</keyword>
<protein>
    <recommendedName>
        <fullName evidence="7">ABC-2 type transporter transmembrane domain-containing protein</fullName>
    </recommendedName>
</protein>
<keyword evidence="2" id="KW-1003">Cell membrane</keyword>
<feature type="transmembrane region" description="Helical" evidence="6">
    <location>
        <begin position="440"/>
        <end position="460"/>
    </location>
</feature>
<feature type="domain" description="ABC-2 type transporter transmembrane" evidence="7">
    <location>
        <begin position="81"/>
        <end position="456"/>
    </location>
</feature>
<feature type="transmembrane region" description="Helical" evidence="6">
    <location>
        <begin position="353"/>
        <end position="374"/>
    </location>
</feature>
<proteinExistence type="predicted"/>
<dbReference type="Pfam" id="PF12698">
    <property type="entry name" value="ABC2_membrane_3"/>
    <property type="match status" value="1"/>
</dbReference>
<dbReference type="EMBL" id="CAXLJM020000024">
    <property type="protein sequence ID" value="CAL8091119.1"/>
    <property type="molecule type" value="Genomic_DNA"/>
</dbReference>
<dbReference type="PANTHER" id="PTHR30294:SF38">
    <property type="entry name" value="TRANSPORT PERMEASE PROTEIN"/>
    <property type="match status" value="1"/>
</dbReference>
<comment type="caution">
    <text evidence="8">The sequence shown here is derived from an EMBL/GenBank/DDBJ whole genome shotgun (WGS) entry which is preliminary data.</text>
</comment>
<keyword evidence="9" id="KW-1185">Reference proteome</keyword>
<name>A0ABP1Q8A5_9HEXA</name>
<sequence>MRGGRLIAEDNPIRLLERYNTTSLETVFLNLCKERNPPPQAIEYFVNYGGNEKKSNYVQESVTRVKALVVKNTVIMLRNLFMLLFVTVIPAAMVLTIGVASKHDPMSIKVGVVNLETDFYTCFDPLHQKVVEGECNLEDLGCQFLQHIPSENIELKNYATADDAIEDVQKGKISGFLTIPEDYSNSFYEFVTSGGLVDDYVLNNSQIIVRLDKTTLFIAGSIEKTMYDTLNAYTKKILMNCGFDPRQVEYPLQFSEPVFGNDKDNNMLDSVAPSFGLMMIIFFPVLSSSIRFIGEKKDGTLGRSLVSGTNIWEIVVAYTVSEFALIVAQGGLVLICLRVVIGRGPVGSLELSLIMCIMIGVCGMTFGFLMGITLSEEIEAGLLAMAIFFPNIFLSGSMWPAESMPAVMRYVCAYLPCTMSTEAFRSIFNRGWDFTHPVVWSGFLVISIYISVIILVTIIIHRMKTNL</sequence>
<organism evidence="8 9">
    <name type="scientific">Orchesella dallaii</name>
    <dbReference type="NCBI Taxonomy" id="48710"/>
    <lineage>
        <taxon>Eukaryota</taxon>
        <taxon>Metazoa</taxon>
        <taxon>Ecdysozoa</taxon>
        <taxon>Arthropoda</taxon>
        <taxon>Hexapoda</taxon>
        <taxon>Collembola</taxon>
        <taxon>Entomobryomorpha</taxon>
        <taxon>Entomobryoidea</taxon>
        <taxon>Orchesellidae</taxon>
        <taxon>Orchesellinae</taxon>
        <taxon>Orchesella</taxon>
    </lineage>
</organism>
<feature type="transmembrane region" description="Helical" evidence="6">
    <location>
        <begin position="314"/>
        <end position="341"/>
    </location>
</feature>
<feature type="transmembrane region" description="Helical" evidence="6">
    <location>
        <begin position="80"/>
        <end position="100"/>
    </location>
</feature>
<keyword evidence="5 6" id="KW-0472">Membrane</keyword>
<dbReference type="Proteomes" id="UP001642540">
    <property type="component" value="Unassembled WGS sequence"/>
</dbReference>
<evidence type="ECO:0000256" key="4">
    <source>
        <dbReference type="ARBA" id="ARBA00022989"/>
    </source>
</evidence>
<dbReference type="PANTHER" id="PTHR30294">
    <property type="entry name" value="MEMBRANE COMPONENT OF ABC TRANSPORTER YHHJ-RELATED"/>
    <property type="match status" value="1"/>
</dbReference>
<evidence type="ECO:0000313" key="8">
    <source>
        <dbReference type="EMBL" id="CAL8091119.1"/>
    </source>
</evidence>
<evidence type="ECO:0000256" key="2">
    <source>
        <dbReference type="ARBA" id="ARBA00022475"/>
    </source>
</evidence>
<evidence type="ECO:0000256" key="1">
    <source>
        <dbReference type="ARBA" id="ARBA00004651"/>
    </source>
</evidence>
<reference evidence="8 9" key="1">
    <citation type="submission" date="2024-08" db="EMBL/GenBank/DDBJ databases">
        <authorList>
            <person name="Cucini C."/>
            <person name="Frati F."/>
        </authorList>
    </citation>
    <scope>NUCLEOTIDE SEQUENCE [LARGE SCALE GENOMIC DNA]</scope>
</reference>
<comment type="subcellular location">
    <subcellularLocation>
        <location evidence="1">Cell membrane</location>
        <topology evidence="1">Multi-pass membrane protein</topology>
    </subcellularLocation>
</comment>
<accession>A0ABP1Q8A5</accession>
<dbReference type="InterPro" id="IPR013525">
    <property type="entry name" value="ABC2_TM"/>
</dbReference>
<keyword evidence="4 6" id="KW-1133">Transmembrane helix</keyword>
<gene>
    <name evidence="8" type="ORF">ODALV1_LOCUS7837</name>
</gene>
<evidence type="ECO:0000259" key="7">
    <source>
        <dbReference type="Pfam" id="PF12698"/>
    </source>
</evidence>
<evidence type="ECO:0000256" key="3">
    <source>
        <dbReference type="ARBA" id="ARBA00022692"/>
    </source>
</evidence>
<evidence type="ECO:0000256" key="5">
    <source>
        <dbReference type="ARBA" id="ARBA00023136"/>
    </source>
</evidence>
<feature type="transmembrane region" description="Helical" evidence="6">
    <location>
        <begin position="275"/>
        <end position="294"/>
    </location>
</feature>